<evidence type="ECO:0000313" key="1">
    <source>
        <dbReference type="EMBL" id="KAK7529383.1"/>
    </source>
</evidence>
<protein>
    <submittedName>
        <fullName evidence="1">Uncharacterized protein</fullName>
    </submittedName>
</protein>
<name>A0ABR1L450_9PEZI</name>
<sequence length="183" mass="19823">MTRPSSRATLSFILSRPASSAAEQIASFVAEQTCAAGKAFAADKMCAADETCTADKTSAAEQTVVCASPTVARGLPRMSWTLPARAFCLTQTPSSQRGLARSASRASSTHQGPPRRQFRLVSNLTELLLLVTLVAVAVPARTSHVAPSRRTHILSVRRASTQPWPRLESNNQTNKSIWLYRQQ</sequence>
<accession>A0ABR1L450</accession>
<keyword evidence="2" id="KW-1185">Reference proteome</keyword>
<reference evidence="1 2" key="1">
    <citation type="submission" date="2024-04" db="EMBL/GenBank/DDBJ databases">
        <title>Phyllosticta paracitricarpa is synonymous to the EU quarantine fungus P. citricarpa based on phylogenomic analyses.</title>
        <authorList>
            <consortium name="Lawrence Berkeley National Laboratory"/>
            <person name="Van Ingen-Buijs V.A."/>
            <person name="Van Westerhoven A.C."/>
            <person name="Haridas S."/>
            <person name="Skiadas P."/>
            <person name="Martin F."/>
            <person name="Groenewald J.Z."/>
            <person name="Crous P.W."/>
            <person name="Seidl M.F."/>
        </authorList>
    </citation>
    <scope>NUCLEOTIDE SEQUENCE [LARGE SCALE GENOMIC DNA]</scope>
    <source>
        <strain evidence="1 2">CBS 122670</strain>
    </source>
</reference>
<dbReference type="EMBL" id="JBBPDW010000074">
    <property type="protein sequence ID" value="KAK7529383.1"/>
    <property type="molecule type" value="Genomic_DNA"/>
</dbReference>
<proteinExistence type="predicted"/>
<gene>
    <name evidence="1" type="ORF">IWX46DRAFT_617386</name>
</gene>
<organism evidence="1 2">
    <name type="scientific">Phyllosticta citricarpa</name>
    <dbReference type="NCBI Taxonomy" id="55181"/>
    <lineage>
        <taxon>Eukaryota</taxon>
        <taxon>Fungi</taxon>
        <taxon>Dikarya</taxon>
        <taxon>Ascomycota</taxon>
        <taxon>Pezizomycotina</taxon>
        <taxon>Dothideomycetes</taxon>
        <taxon>Dothideomycetes incertae sedis</taxon>
        <taxon>Botryosphaeriales</taxon>
        <taxon>Phyllostictaceae</taxon>
        <taxon>Phyllosticta</taxon>
    </lineage>
</organism>
<evidence type="ECO:0000313" key="2">
    <source>
        <dbReference type="Proteomes" id="UP001365128"/>
    </source>
</evidence>
<comment type="caution">
    <text evidence="1">The sequence shown here is derived from an EMBL/GenBank/DDBJ whole genome shotgun (WGS) entry which is preliminary data.</text>
</comment>
<dbReference type="Proteomes" id="UP001365128">
    <property type="component" value="Unassembled WGS sequence"/>
</dbReference>